<name>A0ABN2GG15_9MICO</name>
<dbReference type="InterPro" id="IPR007569">
    <property type="entry name" value="DUF559"/>
</dbReference>
<proteinExistence type="predicted"/>
<evidence type="ECO:0000313" key="3">
    <source>
        <dbReference type="Proteomes" id="UP001500596"/>
    </source>
</evidence>
<evidence type="ECO:0000259" key="1">
    <source>
        <dbReference type="Pfam" id="PF04480"/>
    </source>
</evidence>
<reference evidence="2 3" key="1">
    <citation type="journal article" date="2019" name="Int. J. Syst. Evol. Microbiol.">
        <title>The Global Catalogue of Microorganisms (GCM) 10K type strain sequencing project: providing services to taxonomists for standard genome sequencing and annotation.</title>
        <authorList>
            <consortium name="The Broad Institute Genomics Platform"/>
            <consortium name="The Broad Institute Genome Sequencing Center for Infectious Disease"/>
            <person name="Wu L."/>
            <person name="Ma J."/>
        </authorList>
    </citation>
    <scope>NUCLEOTIDE SEQUENCE [LARGE SCALE GENOMIC DNA]</scope>
    <source>
        <strain evidence="2 3">JCM 15575</strain>
    </source>
</reference>
<dbReference type="EMBL" id="BAAAPK010000001">
    <property type="protein sequence ID" value="GAA1670287.1"/>
    <property type="molecule type" value="Genomic_DNA"/>
</dbReference>
<dbReference type="RefSeq" id="WP_344052808.1">
    <property type="nucleotide sequence ID" value="NZ_BAAAPK010000001.1"/>
</dbReference>
<dbReference type="Proteomes" id="UP001500596">
    <property type="component" value="Unassembled WGS sequence"/>
</dbReference>
<evidence type="ECO:0000313" key="2">
    <source>
        <dbReference type="EMBL" id="GAA1670287.1"/>
    </source>
</evidence>
<accession>A0ABN2GG15</accession>
<organism evidence="2 3">
    <name type="scientific">Microbacterium lacus</name>
    <dbReference type="NCBI Taxonomy" id="415217"/>
    <lineage>
        <taxon>Bacteria</taxon>
        <taxon>Bacillati</taxon>
        <taxon>Actinomycetota</taxon>
        <taxon>Actinomycetes</taxon>
        <taxon>Micrococcales</taxon>
        <taxon>Microbacteriaceae</taxon>
        <taxon>Microbacterium</taxon>
    </lineage>
</organism>
<gene>
    <name evidence="2" type="ORF">GCM10009807_13000</name>
</gene>
<dbReference type="Gene3D" id="3.40.960.10">
    <property type="entry name" value="VSR Endonuclease"/>
    <property type="match status" value="1"/>
</dbReference>
<sequence length="297" mass="32426">MPTPHVSADLERMLTWLRQRDGVAHSSDLKASGWRAAVIAQAVASGEARRIRRSWIVTKDCDRRRVDAASVGGRLTCVSAAALRGLWVPDSSRTPETPTHVAVHGTASRLSPHGLHLHWGAGPAPVGRNANEDGILNVLFHVAQCLPRRDAIAVWESAIRKKVTDAALLRRVAWRRQDASELAAVASSLSDSGLETIALHGLAAAGVSMVQQVWIDGHPVDGLIGESLVLQIDGFAHHSSPADRRRDIEADARLVARGYVVLRFDYHQILFQWSAVRDTVLMAVAQGLHRQRGLQNR</sequence>
<protein>
    <submittedName>
        <fullName evidence="2">Type IV toxin-antitoxin system AbiEi family antitoxin domain-containing protein</fullName>
    </submittedName>
</protein>
<feature type="domain" description="DUF559" evidence="1">
    <location>
        <begin position="211"/>
        <end position="283"/>
    </location>
</feature>
<keyword evidence="3" id="KW-1185">Reference proteome</keyword>
<comment type="caution">
    <text evidence="2">The sequence shown here is derived from an EMBL/GenBank/DDBJ whole genome shotgun (WGS) entry which is preliminary data.</text>
</comment>
<dbReference type="Pfam" id="PF04480">
    <property type="entry name" value="DUF559"/>
    <property type="match status" value="1"/>
</dbReference>